<dbReference type="Proteomes" id="UP001474421">
    <property type="component" value="Unassembled WGS sequence"/>
</dbReference>
<accession>A0AAW1AYF6</accession>
<keyword evidence="6" id="KW-0430">Lectin</keyword>
<feature type="compositionally biased region" description="Basic and acidic residues" evidence="9">
    <location>
        <begin position="198"/>
        <end position="209"/>
    </location>
</feature>
<dbReference type="FunFam" id="3.10.100.10:FF:000006">
    <property type="entry name" value="Layilin b"/>
    <property type="match status" value="1"/>
</dbReference>
<dbReference type="SUPFAM" id="SSF56436">
    <property type="entry name" value="C-type lectin-like"/>
    <property type="match status" value="1"/>
</dbReference>
<dbReference type="PANTHER" id="PTHR14789">
    <property type="entry name" value="CHONDROLECTIN VARIANT CHODLFDELTAE"/>
    <property type="match status" value="1"/>
</dbReference>
<evidence type="ECO:0000256" key="10">
    <source>
        <dbReference type="SAM" id="Phobius"/>
    </source>
</evidence>
<feature type="region of interest" description="Disordered" evidence="9">
    <location>
        <begin position="1"/>
        <end position="84"/>
    </location>
</feature>
<dbReference type="PROSITE" id="PS50041">
    <property type="entry name" value="C_TYPE_LECTIN_2"/>
    <property type="match status" value="1"/>
</dbReference>
<organism evidence="12 13">
    <name type="scientific">Crotalus adamanteus</name>
    <name type="common">Eastern diamondback rattlesnake</name>
    <dbReference type="NCBI Taxonomy" id="8729"/>
    <lineage>
        <taxon>Eukaryota</taxon>
        <taxon>Metazoa</taxon>
        <taxon>Chordata</taxon>
        <taxon>Craniata</taxon>
        <taxon>Vertebrata</taxon>
        <taxon>Euteleostomi</taxon>
        <taxon>Lepidosauria</taxon>
        <taxon>Squamata</taxon>
        <taxon>Bifurcata</taxon>
        <taxon>Unidentata</taxon>
        <taxon>Episquamata</taxon>
        <taxon>Toxicofera</taxon>
        <taxon>Serpentes</taxon>
        <taxon>Colubroidea</taxon>
        <taxon>Viperidae</taxon>
        <taxon>Crotalinae</taxon>
        <taxon>Crotalus</taxon>
    </lineage>
</organism>
<dbReference type="GO" id="GO:0016020">
    <property type="term" value="C:membrane"/>
    <property type="evidence" value="ECO:0007669"/>
    <property type="project" value="UniProtKB-SubCell"/>
</dbReference>
<keyword evidence="7 10" id="KW-1133">Transmembrane helix</keyword>
<sequence length="687" mass="73701">MPRQHLGRSRSCSGSSPPCNFPPFFEQDLAQGATCERQSARPRPSGAPSAASPPPALPPSPPGWPPARRRSRLASPASSGPDAAGLPAAALAPAAAAMWLPDCDGAAGGGLWRLPLLLLRLGALCHSGGARGARLAGGESALGRPGRGWTGQGGRGAGGSGCAEELCRSPGKPRDSRIAPRLTRPRVEMPDCGRGGAAKREADPRERGARGVAEGFSCSPRGGRGAGCSRGLPHIRTPIRGSASGVFGRSRVERRPGKEGRVGWGGGTARRGGGEGLPHFTCQSCVRAGRHPAGPLKAWAESARSLGDRRVSKSGVGGGVSLGCRRLSPSPGVASSLPSGPSGQTICRRGTQHPCYKIVYFHEATRRVDFQEALQTCRSDGGDLVSIESQSEQELIEKMIQRYSASDGDFWIGLRRGEDDPENGTQCPHLYTWTDGSWSTFRNWYVDEPSCGSEGCVVMYHQPSAPAGDGGRYLFQWNDDRCNMRNNFICKYSQEKPTVVSELAPSQTGYITGSLALTSPETPMQENVANKILTEAKEPAWSLLYILISSIPALLLLITIAVFIFWIYTKRRREQREVNTKEKDTWLSTKTQNSPSLEVYNVIQKQGEADLAATRPQTQNSSFRARLGGDDLCGDYDNMAVNSSESGFVTLASTESGFVTNDIYELCNDRVGQSKESAWVENEIYGY</sequence>
<keyword evidence="13" id="KW-1185">Reference proteome</keyword>
<feature type="compositionally biased region" description="Low complexity" evidence="9">
    <location>
        <begin position="9"/>
        <end position="18"/>
    </location>
</feature>
<evidence type="ECO:0000313" key="12">
    <source>
        <dbReference type="EMBL" id="KAK9394985.1"/>
    </source>
</evidence>
<keyword evidence="5" id="KW-0732">Signal</keyword>
<dbReference type="GO" id="GO:0005737">
    <property type="term" value="C:cytoplasm"/>
    <property type="evidence" value="ECO:0007669"/>
    <property type="project" value="TreeGrafter"/>
</dbReference>
<evidence type="ECO:0000256" key="7">
    <source>
        <dbReference type="ARBA" id="ARBA00022989"/>
    </source>
</evidence>
<dbReference type="EMBL" id="JAOTOJ010000010">
    <property type="protein sequence ID" value="KAK9394985.1"/>
    <property type="molecule type" value="Genomic_DNA"/>
</dbReference>
<evidence type="ECO:0000259" key="11">
    <source>
        <dbReference type="PROSITE" id="PS50041"/>
    </source>
</evidence>
<dbReference type="PANTHER" id="PTHR14789:SF2">
    <property type="entry name" value="LAYILIN"/>
    <property type="match status" value="1"/>
</dbReference>
<feature type="compositionally biased region" description="Low complexity" evidence="9">
    <location>
        <begin position="73"/>
        <end position="84"/>
    </location>
</feature>
<evidence type="ECO:0000256" key="6">
    <source>
        <dbReference type="ARBA" id="ARBA00022734"/>
    </source>
</evidence>
<dbReference type="GO" id="GO:0005576">
    <property type="term" value="C:extracellular region"/>
    <property type="evidence" value="ECO:0007669"/>
    <property type="project" value="UniProtKB-SubCell"/>
</dbReference>
<feature type="compositionally biased region" description="Pro residues" evidence="9">
    <location>
        <begin position="51"/>
        <end position="65"/>
    </location>
</feature>
<evidence type="ECO:0000256" key="8">
    <source>
        <dbReference type="ARBA" id="ARBA00023136"/>
    </source>
</evidence>
<proteinExistence type="predicted"/>
<dbReference type="InterPro" id="IPR051505">
    <property type="entry name" value="C-type_lectin_domain"/>
</dbReference>
<feature type="region of interest" description="Disordered" evidence="9">
    <location>
        <begin position="144"/>
        <end position="216"/>
    </location>
</feature>
<dbReference type="Pfam" id="PF00059">
    <property type="entry name" value="Lectin_C"/>
    <property type="match status" value="1"/>
</dbReference>
<keyword evidence="4 10" id="KW-0812">Transmembrane</keyword>
<name>A0AAW1AYF6_CROAD</name>
<keyword evidence="8 10" id="KW-0472">Membrane</keyword>
<evidence type="ECO:0000313" key="13">
    <source>
        <dbReference type="Proteomes" id="UP001474421"/>
    </source>
</evidence>
<feature type="compositionally biased region" description="Low complexity" evidence="9">
    <location>
        <begin position="41"/>
        <end position="50"/>
    </location>
</feature>
<dbReference type="AlphaFoldDB" id="A0AAW1AYF6"/>
<dbReference type="InterPro" id="IPR016186">
    <property type="entry name" value="C-type_lectin-like/link_sf"/>
</dbReference>
<feature type="compositionally biased region" description="Gly residues" evidence="9">
    <location>
        <begin position="145"/>
        <end position="161"/>
    </location>
</feature>
<evidence type="ECO:0000256" key="5">
    <source>
        <dbReference type="ARBA" id="ARBA00022729"/>
    </source>
</evidence>
<evidence type="ECO:0000256" key="4">
    <source>
        <dbReference type="ARBA" id="ARBA00022692"/>
    </source>
</evidence>
<keyword evidence="3" id="KW-0964">Secreted</keyword>
<evidence type="ECO:0000256" key="3">
    <source>
        <dbReference type="ARBA" id="ARBA00022525"/>
    </source>
</evidence>
<dbReference type="GO" id="GO:0030246">
    <property type="term" value="F:carbohydrate binding"/>
    <property type="evidence" value="ECO:0007669"/>
    <property type="project" value="UniProtKB-KW"/>
</dbReference>
<reference evidence="12 13" key="1">
    <citation type="journal article" date="2024" name="Proc. Natl. Acad. Sci. U.S.A.">
        <title>The genetic regulatory architecture and epigenomic basis for age-related changes in rattlesnake venom.</title>
        <authorList>
            <person name="Hogan M.P."/>
            <person name="Holding M.L."/>
            <person name="Nystrom G.S."/>
            <person name="Colston T.J."/>
            <person name="Bartlett D.A."/>
            <person name="Mason A.J."/>
            <person name="Ellsworth S.A."/>
            <person name="Rautsaw R.M."/>
            <person name="Lawrence K.C."/>
            <person name="Strickland J.L."/>
            <person name="He B."/>
            <person name="Fraser P."/>
            <person name="Margres M.J."/>
            <person name="Gilbert D.M."/>
            <person name="Gibbs H.L."/>
            <person name="Parkinson C.L."/>
            <person name="Rokyta D.R."/>
        </authorList>
    </citation>
    <scope>NUCLEOTIDE SEQUENCE [LARGE SCALE GENOMIC DNA]</scope>
    <source>
        <strain evidence="12">DRR0105</strain>
    </source>
</reference>
<dbReference type="SMART" id="SM00034">
    <property type="entry name" value="CLECT"/>
    <property type="match status" value="1"/>
</dbReference>
<feature type="domain" description="C-type lectin" evidence="11">
    <location>
        <begin position="351"/>
        <end position="491"/>
    </location>
</feature>
<dbReference type="Gene3D" id="3.10.100.10">
    <property type="entry name" value="Mannose-Binding Protein A, subunit A"/>
    <property type="match status" value="1"/>
</dbReference>
<protein>
    <submittedName>
        <fullName evidence="12">Layilin</fullName>
    </submittedName>
</protein>
<dbReference type="InterPro" id="IPR001304">
    <property type="entry name" value="C-type_lectin-like"/>
</dbReference>
<dbReference type="GO" id="GO:0050772">
    <property type="term" value="P:positive regulation of axonogenesis"/>
    <property type="evidence" value="ECO:0007669"/>
    <property type="project" value="TreeGrafter"/>
</dbReference>
<comment type="subcellular location">
    <subcellularLocation>
        <location evidence="1">Membrane</location>
        <topology evidence="1">Single-pass type I membrane protein</topology>
    </subcellularLocation>
    <subcellularLocation>
        <location evidence="2">Secreted</location>
    </subcellularLocation>
</comment>
<gene>
    <name evidence="12" type="ORF">NXF25_014331</name>
</gene>
<dbReference type="InterPro" id="IPR016187">
    <property type="entry name" value="CTDL_fold"/>
</dbReference>
<feature type="transmembrane region" description="Helical" evidence="10">
    <location>
        <begin position="543"/>
        <end position="568"/>
    </location>
</feature>
<comment type="caution">
    <text evidence="12">The sequence shown here is derived from an EMBL/GenBank/DDBJ whole genome shotgun (WGS) entry which is preliminary data.</text>
</comment>
<evidence type="ECO:0000256" key="2">
    <source>
        <dbReference type="ARBA" id="ARBA00004613"/>
    </source>
</evidence>
<evidence type="ECO:0000256" key="1">
    <source>
        <dbReference type="ARBA" id="ARBA00004479"/>
    </source>
</evidence>
<evidence type="ECO:0000256" key="9">
    <source>
        <dbReference type="SAM" id="MobiDB-lite"/>
    </source>
</evidence>